<dbReference type="RefSeq" id="WP_275278145.1">
    <property type="nucleotide sequence ID" value="NZ_CP119108.1"/>
</dbReference>
<feature type="region of interest" description="Disordered" evidence="2">
    <location>
        <begin position="167"/>
        <end position="207"/>
    </location>
</feature>
<dbReference type="PANTHER" id="PTHR42834">
    <property type="entry name" value="ENDONUCLEASE/EXONUCLEASE/PHOSPHATASE FAMILY PROTEIN (AFU_ORTHOLOGUE AFUA_3G09210)"/>
    <property type="match status" value="1"/>
</dbReference>
<dbReference type="GO" id="GO:0004519">
    <property type="term" value="F:endonuclease activity"/>
    <property type="evidence" value="ECO:0007669"/>
    <property type="project" value="UniProtKB-KW"/>
</dbReference>
<name>A0ABY8C1U8_9MICO</name>
<dbReference type="EMBL" id="CP119108">
    <property type="protein sequence ID" value="WEG08818.1"/>
    <property type="molecule type" value="Genomic_DNA"/>
</dbReference>
<gene>
    <name evidence="5" type="ORF">PU630_16500</name>
</gene>
<dbReference type="SUPFAM" id="SSF49313">
    <property type="entry name" value="Cadherin-like"/>
    <property type="match status" value="1"/>
</dbReference>
<organism evidence="5 6">
    <name type="scientific">Microbacterium horticulturae</name>
    <dbReference type="NCBI Taxonomy" id="3028316"/>
    <lineage>
        <taxon>Bacteria</taxon>
        <taxon>Bacillati</taxon>
        <taxon>Actinomycetota</taxon>
        <taxon>Actinomycetes</taxon>
        <taxon>Micrococcales</taxon>
        <taxon>Microbacteriaceae</taxon>
        <taxon>Microbacterium</taxon>
    </lineage>
</organism>
<dbReference type="InterPro" id="IPR047971">
    <property type="entry name" value="ExeM-like"/>
</dbReference>
<evidence type="ECO:0000313" key="6">
    <source>
        <dbReference type="Proteomes" id="UP001214553"/>
    </source>
</evidence>
<dbReference type="CDD" id="cd04486">
    <property type="entry name" value="YhcR_OBF_like"/>
    <property type="match status" value="1"/>
</dbReference>
<keyword evidence="1" id="KW-0378">Hydrolase</keyword>
<dbReference type="InterPro" id="IPR003610">
    <property type="entry name" value="CBM5/12"/>
</dbReference>
<dbReference type="Pfam" id="PF05345">
    <property type="entry name" value="He_PIG"/>
    <property type="match status" value="1"/>
</dbReference>
<evidence type="ECO:0000256" key="3">
    <source>
        <dbReference type="SAM" id="SignalP"/>
    </source>
</evidence>
<dbReference type="PANTHER" id="PTHR42834:SF1">
    <property type="entry name" value="ENDONUCLEASE_EXONUCLEASE_PHOSPHATASE FAMILY PROTEIN (AFU_ORTHOLOGUE AFUA_3G09210)"/>
    <property type="match status" value="1"/>
</dbReference>
<dbReference type="SUPFAM" id="SSF51055">
    <property type="entry name" value="Carbohydrate binding domain"/>
    <property type="match status" value="3"/>
</dbReference>
<dbReference type="InterPro" id="IPR005135">
    <property type="entry name" value="Endo/exonuclease/phosphatase"/>
</dbReference>
<feature type="domain" description="LTD" evidence="4">
    <location>
        <begin position="17"/>
        <end position="158"/>
    </location>
</feature>
<dbReference type="SUPFAM" id="SSF56219">
    <property type="entry name" value="DNase I-like"/>
    <property type="match status" value="1"/>
</dbReference>
<dbReference type="InterPro" id="IPR001322">
    <property type="entry name" value="Lamin_tail_dom"/>
</dbReference>
<dbReference type="Proteomes" id="UP001214553">
    <property type="component" value="Chromosome"/>
</dbReference>
<keyword evidence="6" id="KW-1185">Reference proteome</keyword>
<dbReference type="PROSITE" id="PS51841">
    <property type="entry name" value="LTD"/>
    <property type="match status" value="1"/>
</dbReference>
<dbReference type="InterPro" id="IPR015919">
    <property type="entry name" value="Cadherin-like_sf"/>
</dbReference>
<keyword evidence="5" id="KW-0540">Nuclease</keyword>
<keyword evidence="3" id="KW-0732">Signal</keyword>
<dbReference type="InterPro" id="IPR036691">
    <property type="entry name" value="Endo/exonu/phosph_ase_sf"/>
</dbReference>
<dbReference type="CDD" id="cd10283">
    <property type="entry name" value="MnuA_DNase1-like"/>
    <property type="match status" value="1"/>
</dbReference>
<evidence type="ECO:0000313" key="5">
    <source>
        <dbReference type="EMBL" id="WEG08818.1"/>
    </source>
</evidence>
<dbReference type="NCBIfam" id="NF033681">
    <property type="entry name" value="ExeM_NucH_DNase"/>
    <property type="match status" value="1"/>
</dbReference>
<dbReference type="Pfam" id="PF03372">
    <property type="entry name" value="Exo_endo_phos"/>
    <property type="match status" value="1"/>
</dbReference>
<dbReference type="Gene3D" id="2.10.10.20">
    <property type="entry name" value="Carbohydrate-binding module superfamily 5/12"/>
    <property type="match status" value="3"/>
</dbReference>
<keyword evidence="5" id="KW-0255">Endonuclease</keyword>
<dbReference type="Gene3D" id="3.60.10.10">
    <property type="entry name" value="Endonuclease/exonuclease/phosphatase"/>
    <property type="match status" value="1"/>
</dbReference>
<dbReference type="SMART" id="SM00495">
    <property type="entry name" value="ChtBD3"/>
    <property type="match status" value="3"/>
</dbReference>
<proteinExistence type="predicted"/>
<evidence type="ECO:0000256" key="2">
    <source>
        <dbReference type="SAM" id="MobiDB-lite"/>
    </source>
</evidence>
<accession>A0ABY8C1U8</accession>
<dbReference type="Gene3D" id="2.60.40.10">
    <property type="entry name" value="Immunoglobulins"/>
    <property type="match status" value="1"/>
</dbReference>
<evidence type="ECO:0000256" key="1">
    <source>
        <dbReference type="ARBA" id="ARBA00022801"/>
    </source>
</evidence>
<dbReference type="SUPFAM" id="SSF74853">
    <property type="entry name" value="Lamin A/C globular tail domain"/>
    <property type="match status" value="1"/>
</dbReference>
<sequence length="1075" mass="111697">MNRIATAAVCLITAAATTLALAAPATADTGGTNVVISEVYGGGGNSGATYTNDFIELYNPTDAAISLEGWSVQYASATGTSWTPTKLSGSIPSKGHYLVQEAKGVGGTDALPAPDATGTLAMSGTQGKVALVSSSTALTCGATCAGTDAVVDFVGFGGANDFEGDAPAPGLSNATADARSNGVDSDENATDFTKGAPAPQNSGGSIPTIAITDPGTQHATVDEAFSLTLEQTGGADPVTWTADGLPSGLTIAAATGVISGAPTQAGSAPVTVTVTDANDASARASFTIDVVGPTPTVEIADIQGTDTDTSPYNKQPVTTTGVVTAAYPTGGFNGFYLQTGGTGGTKDATPGASDAVFVYGSRSAAQVQIGDSVTVTGEVQEYEGTTEITSPTVTALDDALPAVAPAALPWDQLDTAAEREAHEGELLAPQGDYTVSDNYDTNYYGSFVLAAGTTPLVQPTDAGTAGSDAAKAAAADNARRAITLDDGSTWNYAVYSTHTGDPVPWLTTENHPSVGSAVTFTGGVILEYRFDTWNFQPTHQVTDAGTDVATFSDRRALNEHPADVGSGIRLATFNVENYFALTGEDYVAQGLGTCTWYTDREGNRIGDDRCSDADGNSGPRGAATAESFARQQAKIVTGITRLDASIVSLEEIENSAKFGQDRDAALAGLVDALNAAAGSSVWAYVPSPDASALPALAQQDVIRTAIIYKPADVTPLGASQVLADKSEAGQSFSIAREPLAQAFAKKGLGADDSFVVIANHFKSKGADADGLFNDCPNGGDAENTDPAYDQGAFNCTRVHEAQDLAAFADEAAAKAGTDKVFLLGDFNAYTHEDPMEALYDAGYTDLGSAFDPTEATYSYNSLAGSLDHVLANAAALKMVTGADVWQINAQESVAYAYSRYNYNVRQLFDASDPFAASDHDPVVVGLTLPGRADWSASTVYDKGDRVMYDGSEWRALWHTKGQKPGDPWGAWEQIVTGPDGAAVWTPSRIFHAGDTVTFDGRTWEALYYTRNQKPGDVWGPWQEMATASDGTALWTPSRAFHAGDVVEYQGSRFEARWYTRNEAPGALWGPWVKVG</sequence>
<reference evidence="5 6" key="1">
    <citation type="submission" date="2023-03" db="EMBL/GenBank/DDBJ databases">
        <title>Genome sequence of Microbacterium sp. KACC 23027.</title>
        <authorList>
            <person name="Kim S."/>
            <person name="Heo J."/>
            <person name="Kwon S.-W."/>
        </authorList>
    </citation>
    <scope>NUCLEOTIDE SEQUENCE [LARGE SCALE GENOMIC DNA]</scope>
    <source>
        <strain evidence="5 6">KACC 23027</strain>
    </source>
</reference>
<feature type="chain" id="PRO_5047352085" evidence="3">
    <location>
        <begin position="23"/>
        <end position="1075"/>
    </location>
</feature>
<dbReference type="InterPro" id="IPR013783">
    <property type="entry name" value="Ig-like_fold"/>
</dbReference>
<protein>
    <submittedName>
        <fullName evidence="5">ExeM/NucH family extracellular endonuclease</fullName>
    </submittedName>
</protein>
<dbReference type="Pfam" id="PF02839">
    <property type="entry name" value="CBM_5_12"/>
    <property type="match status" value="1"/>
</dbReference>
<dbReference type="Pfam" id="PF00932">
    <property type="entry name" value="LTD"/>
    <property type="match status" value="1"/>
</dbReference>
<dbReference type="InterPro" id="IPR036573">
    <property type="entry name" value="CBM_sf_5/12"/>
</dbReference>
<dbReference type="InterPro" id="IPR036415">
    <property type="entry name" value="Lamin_tail_dom_sf"/>
</dbReference>
<dbReference type="CDD" id="cd12215">
    <property type="entry name" value="ChiC_BD"/>
    <property type="match status" value="3"/>
</dbReference>
<feature type="signal peptide" evidence="3">
    <location>
        <begin position="1"/>
        <end position="22"/>
    </location>
</feature>
<evidence type="ECO:0000259" key="4">
    <source>
        <dbReference type="PROSITE" id="PS51841"/>
    </source>
</evidence>